<dbReference type="SUPFAM" id="SSF51905">
    <property type="entry name" value="FAD/NAD(P)-binding domain"/>
    <property type="match status" value="1"/>
</dbReference>
<dbReference type="EMBL" id="JARACI010001008">
    <property type="protein sequence ID" value="MDD9206935.1"/>
    <property type="molecule type" value="Genomic_DNA"/>
</dbReference>
<name>A0ABT5U0L8_9MICO</name>
<sequence>MNPEKPQYDVVVIGGGPAGLAAALVLGRARRSVLLTDAGRPRNRHSAAVHGYLTRDGTPPEELLAAGRAEVDSYGVERAEDAVTAVAHDVDGFRVTLAGGRTATARRVVAATGLTDHLPDVAGLAERWGRDVLHCPYCHGHEVRDQQLTIIAGDSAGAIHQALLLRQWSEDLTLLLHDVDAAELDPHERRLLDARGVAMLPGRVTAVLTEGDRLTGLRLADGTTVRCAAVFAPLQFSVNDGPLAGLGPEHHVDDMGTSLATDAEGRTSVPGLWAVGNVADLSAQVLDAAASGARAAIGINGELSLEDAENALAVGAAPSDGGRSPDR</sequence>
<gene>
    <name evidence="5" type="ORF">PU560_10720</name>
</gene>
<dbReference type="Pfam" id="PF07992">
    <property type="entry name" value="Pyr_redox_2"/>
    <property type="match status" value="1"/>
</dbReference>
<dbReference type="PRINTS" id="PR00368">
    <property type="entry name" value="FADPNR"/>
</dbReference>
<comment type="caution">
    <text evidence="5">The sequence shown here is derived from an EMBL/GenBank/DDBJ whole genome shotgun (WGS) entry which is preliminary data.</text>
</comment>
<evidence type="ECO:0000256" key="1">
    <source>
        <dbReference type="ARBA" id="ARBA00022630"/>
    </source>
</evidence>
<accession>A0ABT5U0L8</accession>
<keyword evidence="2" id="KW-0560">Oxidoreductase</keyword>
<dbReference type="PRINTS" id="PR00469">
    <property type="entry name" value="PNDRDTASEII"/>
</dbReference>
<dbReference type="InterPro" id="IPR023753">
    <property type="entry name" value="FAD/NAD-binding_dom"/>
</dbReference>
<organism evidence="5 6">
    <name type="scientific">Georgenia halotolerans</name>
    <dbReference type="NCBI Taxonomy" id="3028317"/>
    <lineage>
        <taxon>Bacteria</taxon>
        <taxon>Bacillati</taxon>
        <taxon>Actinomycetota</taxon>
        <taxon>Actinomycetes</taxon>
        <taxon>Micrococcales</taxon>
        <taxon>Bogoriellaceae</taxon>
        <taxon>Georgenia</taxon>
    </lineage>
</organism>
<reference evidence="5" key="1">
    <citation type="submission" date="2023-02" db="EMBL/GenBank/DDBJ databases">
        <title>Georgenia sp.10Sc9-8, isolated from a soil sample collected from the Taklamakan desert.</title>
        <authorList>
            <person name="Liu S."/>
        </authorList>
    </citation>
    <scope>NUCLEOTIDE SEQUENCE</scope>
    <source>
        <strain evidence="5">10Sc9-8</strain>
    </source>
</reference>
<feature type="domain" description="FAD/NAD(P)-binding" evidence="4">
    <location>
        <begin position="8"/>
        <end position="290"/>
    </location>
</feature>
<evidence type="ECO:0000313" key="5">
    <source>
        <dbReference type="EMBL" id="MDD9206935.1"/>
    </source>
</evidence>
<evidence type="ECO:0000313" key="6">
    <source>
        <dbReference type="Proteomes" id="UP001165561"/>
    </source>
</evidence>
<dbReference type="InterPro" id="IPR050097">
    <property type="entry name" value="Ferredoxin-NADP_redctase_2"/>
</dbReference>
<proteinExistence type="predicted"/>
<evidence type="ECO:0000259" key="4">
    <source>
        <dbReference type="Pfam" id="PF07992"/>
    </source>
</evidence>
<keyword evidence="6" id="KW-1185">Reference proteome</keyword>
<dbReference type="InterPro" id="IPR036188">
    <property type="entry name" value="FAD/NAD-bd_sf"/>
</dbReference>
<evidence type="ECO:0000256" key="3">
    <source>
        <dbReference type="ARBA" id="ARBA00048132"/>
    </source>
</evidence>
<dbReference type="PANTHER" id="PTHR48105">
    <property type="entry name" value="THIOREDOXIN REDUCTASE 1-RELATED-RELATED"/>
    <property type="match status" value="1"/>
</dbReference>
<comment type="catalytic activity">
    <reaction evidence="3">
        <text>[thioredoxin]-dithiol + NADP(+) = [thioredoxin]-disulfide + NADPH + H(+)</text>
        <dbReference type="Rhea" id="RHEA:20345"/>
        <dbReference type="Rhea" id="RHEA-COMP:10698"/>
        <dbReference type="Rhea" id="RHEA-COMP:10700"/>
        <dbReference type="ChEBI" id="CHEBI:15378"/>
        <dbReference type="ChEBI" id="CHEBI:29950"/>
        <dbReference type="ChEBI" id="CHEBI:50058"/>
        <dbReference type="ChEBI" id="CHEBI:57783"/>
        <dbReference type="ChEBI" id="CHEBI:58349"/>
        <dbReference type="EC" id="1.8.1.9"/>
    </reaction>
</comment>
<protein>
    <submittedName>
        <fullName evidence="5">NAD(P)/FAD-dependent oxidoreductase</fullName>
    </submittedName>
</protein>
<dbReference type="Proteomes" id="UP001165561">
    <property type="component" value="Unassembled WGS sequence"/>
</dbReference>
<evidence type="ECO:0000256" key="2">
    <source>
        <dbReference type="ARBA" id="ARBA00023002"/>
    </source>
</evidence>
<keyword evidence="1" id="KW-0285">Flavoprotein</keyword>
<dbReference type="Gene3D" id="3.50.50.60">
    <property type="entry name" value="FAD/NAD(P)-binding domain"/>
    <property type="match status" value="2"/>
</dbReference>